<reference evidence="1 2" key="1">
    <citation type="submission" date="2019-03" db="EMBL/GenBank/DDBJ databases">
        <title>Deep-cultivation of Planctomycetes and their phenomic and genomic characterization uncovers novel biology.</title>
        <authorList>
            <person name="Wiegand S."/>
            <person name="Jogler M."/>
            <person name="Boedeker C."/>
            <person name="Pinto D."/>
            <person name="Vollmers J."/>
            <person name="Rivas-Marin E."/>
            <person name="Kohn T."/>
            <person name="Peeters S.H."/>
            <person name="Heuer A."/>
            <person name="Rast P."/>
            <person name="Oberbeckmann S."/>
            <person name="Bunk B."/>
            <person name="Jeske O."/>
            <person name="Meyerdierks A."/>
            <person name="Storesund J.E."/>
            <person name="Kallscheuer N."/>
            <person name="Luecker S."/>
            <person name="Lage O.M."/>
            <person name="Pohl T."/>
            <person name="Merkel B.J."/>
            <person name="Hornburger P."/>
            <person name="Mueller R.-W."/>
            <person name="Bruemmer F."/>
            <person name="Labrenz M."/>
            <person name="Spormann A.M."/>
            <person name="Op den Camp H."/>
            <person name="Overmann J."/>
            <person name="Amann R."/>
            <person name="Jetten M.S.M."/>
            <person name="Mascher T."/>
            <person name="Medema M.H."/>
            <person name="Devos D.P."/>
            <person name="Kaster A.-K."/>
            <person name="Ovreas L."/>
            <person name="Rohde M."/>
            <person name="Galperin M.Y."/>
            <person name="Jogler C."/>
        </authorList>
    </citation>
    <scope>NUCLEOTIDE SEQUENCE [LARGE SCALE GENOMIC DNA]</scope>
    <source>
        <strain evidence="1 2">V144</strain>
    </source>
</reference>
<dbReference type="PANTHER" id="PTHR34817:SF2">
    <property type="entry name" value="NUCLEOTIDYLTRANSFERASE"/>
    <property type="match status" value="1"/>
</dbReference>
<organism evidence="1 2">
    <name type="scientific">Gimesia aquarii</name>
    <dbReference type="NCBI Taxonomy" id="2527964"/>
    <lineage>
        <taxon>Bacteria</taxon>
        <taxon>Pseudomonadati</taxon>
        <taxon>Planctomycetota</taxon>
        <taxon>Planctomycetia</taxon>
        <taxon>Planctomycetales</taxon>
        <taxon>Planctomycetaceae</taxon>
        <taxon>Gimesia</taxon>
    </lineage>
</organism>
<dbReference type="GO" id="GO:0016740">
    <property type="term" value="F:transferase activity"/>
    <property type="evidence" value="ECO:0007669"/>
    <property type="project" value="UniProtKB-KW"/>
</dbReference>
<evidence type="ECO:0000313" key="1">
    <source>
        <dbReference type="EMBL" id="QDT96488.1"/>
    </source>
</evidence>
<dbReference type="InterPro" id="IPR018775">
    <property type="entry name" value="RlaP"/>
</dbReference>
<dbReference type="Proteomes" id="UP000318704">
    <property type="component" value="Chromosome"/>
</dbReference>
<sequence length="316" mass="36458">MNKRVHTHSNMIYSEGTQVVTLRDVIGQNGRILHPRGSVGVVVRAPRDIEHSYRIRFLDGAEEALKPSELTLLARFKEGEIGDSEITTGRSDLFERVIFQCIIGSRAFGLDDDQSDTDYRGVYLPPAELHWSLYSVPEQLDCHETQETYWEIQKFLVLALKANPNVLECLYTPLVEKLTPLGEELLAMKEIFLSRLVYQTYNGYVMSQFKKMQTDIKNQGQVKWKHVMHLIRLLISGIKVLREGFVVVDAGEYREQLLAIKRGEVPWNETEKWRKSLHQEFDAALSKTILPDRPNYEQANEFLIKARRAAILEELP</sequence>
<dbReference type="PANTHER" id="PTHR34817">
    <property type="entry name" value="NUCLEOTIDYLTRANSFERASE"/>
    <property type="match status" value="1"/>
</dbReference>
<name>A0A517VU01_9PLAN</name>
<dbReference type="AlphaFoldDB" id="A0A517VU01"/>
<keyword evidence="1" id="KW-0808">Transferase</keyword>
<dbReference type="RefSeq" id="WP_144984699.1">
    <property type="nucleotide sequence ID" value="NZ_CP037920.1"/>
</dbReference>
<evidence type="ECO:0000313" key="2">
    <source>
        <dbReference type="Proteomes" id="UP000318704"/>
    </source>
</evidence>
<dbReference type="EMBL" id="CP037920">
    <property type="protein sequence ID" value="QDT96488.1"/>
    <property type="molecule type" value="Genomic_DNA"/>
</dbReference>
<dbReference type="Pfam" id="PF10127">
    <property type="entry name" value="RlaP"/>
    <property type="match status" value="1"/>
</dbReference>
<proteinExistence type="predicted"/>
<accession>A0A517VU01</accession>
<gene>
    <name evidence="1" type="ORF">V144x_19450</name>
</gene>
<dbReference type="KEGG" id="gaw:V144x_19450"/>
<protein>
    <submittedName>
        <fullName evidence="1">Putative nucleotidyltransferase</fullName>
    </submittedName>
</protein>